<keyword evidence="3 10" id="KW-1134">Transmembrane beta strand</keyword>
<dbReference type="Gene3D" id="2.170.130.10">
    <property type="entry name" value="TonB-dependent receptor, plug domain"/>
    <property type="match status" value="1"/>
</dbReference>
<keyword evidence="4 10" id="KW-0812">Transmembrane</keyword>
<comment type="subcellular location">
    <subcellularLocation>
        <location evidence="1 10">Cell outer membrane</location>
        <topology evidence="1 10">Multi-pass membrane protein</topology>
    </subcellularLocation>
</comment>
<dbReference type="GO" id="GO:0009279">
    <property type="term" value="C:cell outer membrane"/>
    <property type="evidence" value="ECO:0007669"/>
    <property type="project" value="UniProtKB-SubCell"/>
</dbReference>
<evidence type="ECO:0000256" key="8">
    <source>
        <dbReference type="ARBA" id="ARBA00023170"/>
    </source>
</evidence>
<dbReference type="Gene3D" id="2.40.170.20">
    <property type="entry name" value="TonB-dependent receptor, beta-barrel domain"/>
    <property type="match status" value="1"/>
</dbReference>
<dbReference type="Gene3D" id="2.60.40.1120">
    <property type="entry name" value="Carboxypeptidase-like, regulatory domain"/>
    <property type="match status" value="1"/>
</dbReference>
<feature type="domain" description="TonB-dependent receptor plug" evidence="14">
    <location>
        <begin position="107"/>
        <end position="214"/>
    </location>
</feature>
<dbReference type="InterPro" id="IPR039426">
    <property type="entry name" value="TonB-dep_rcpt-like"/>
</dbReference>
<evidence type="ECO:0000256" key="5">
    <source>
        <dbReference type="ARBA" id="ARBA00022729"/>
    </source>
</evidence>
<sequence>MAQTQLHGHVVDRSGRPVSGAGVDVNGRAGTVFSDAAGTFVLEIKPIAGNGVVLRARDSAMDSGNVSVAVTNLGQDVELVMVPSSLSQQATVTATRSSVEMGPAAVTQSTLSGDELTRFPALTLDESLRQHAGFELFRRSSGWVQNPTSQGVSLRGLGSTAVSRTLILANSAPLNDPFGGWIHWNELPPEAIDAVTITSGGGSDLYGSSALGGVIDVVPAHPETTRADVSMAAASEDTRTASGRGDLQQGRLHELVAGEDFRTAGYILTAPAVRGTVDVPANVHFENGRVELDRTIGAAGRAFVTGNVLNETRGNGTRLTTNGTRLWRYLAGDDWNVGARTSGRARLFGSQEVYRQSFSSVNATRSVETLTRLQRATTQEMGGSTDASYHRAHLAFVGGADVRDIRAGDLERPVTSAHQETSSRQRFIGGFGEAIGEFGRWSGAASVRIDSASNLDTTMFTGAVPKIIPNRNEIVASPRVGVVRQLTQHVSVHGSGFRAFRTPSMNELYRTGQVGSETTLANPKLLSERATGAEGGVSVHAARISAQATYFWTEVNRPVAAVLVSSTATTILEMRQNLGQFQSQGVETSVQVNEDHAISAKFGYQYAHAVVTNFSAQTSLVGNWIPDVPRETATAQVRFRSARLGDLTIAGRNSGRAFDDSANTFVLHSFFQLDAYGERSLGRGFTVFVSAQNMLDRRADVARTPVLTQGIPFVAQGGIRFGWGRSS</sequence>
<keyword evidence="6 11" id="KW-0798">TonB box</keyword>
<keyword evidence="8 15" id="KW-0675">Receptor</keyword>
<evidence type="ECO:0000256" key="11">
    <source>
        <dbReference type="RuleBase" id="RU003357"/>
    </source>
</evidence>
<evidence type="ECO:0000259" key="13">
    <source>
        <dbReference type="Pfam" id="PF00593"/>
    </source>
</evidence>
<dbReference type="PANTHER" id="PTHR30069:SF29">
    <property type="entry name" value="HEMOGLOBIN AND HEMOGLOBIN-HAPTOGLOBIN-BINDING PROTEIN 1-RELATED"/>
    <property type="match status" value="1"/>
</dbReference>
<evidence type="ECO:0000256" key="10">
    <source>
        <dbReference type="PROSITE-ProRule" id="PRU01360"/>
    </source>
</evidence>
<accession>A0A7Y9PI43</accession>
<dbReference type="SUPFAM" id="SSF49464">
    <property type="entry name" value="Carboxypeptidase regulatory domain-like"/>
    <property type="match status" value="1"/>
</dbReference>
<dbReference type="SUPFAM" id="SSF56935">
    <property type="entry name" value="Porins"/>
    <property type="match status" value="1"/>
</dbReference>
<evidence type="ECO:0000256" key="1">
    <source>
        <dbReference type="ARBA" id="ARBA00004571"/>
    </source>
</evidence>
<dbReference type="GO" id="GO:0015344">
    <property type="term" value="F:siderophore uptake transmembrane transporter activity"/>
    <property type="evidence" value="ECO:0007669"/>
    <property type="project" value="TreeGrafter"/>
</dbReference>
<dbReference type="InterPro" id="IPR000531">
    <property type="entry name" value="Beta-barrel_TonB"/>
</dbReference>
<keyword evidence="7 10" id="KW-0472">Membrane</keyword>
<gene>
    <name evidence="15" type="ORF">HDF17_002494</name>
</gene>
<evidence type="ECO:0000256" key="6">
    <source>
        <dbReference type="ARBA" id="ARBA00023077"/>
    </source>
</evidence>
<dbReference type="Proteomes" id="UP000589520">
    <property type="component" value="Unassembled WGS sequence"/>
</dbReference>
<evidence type="ECO:0000256" key="4">
    <source>
        <dbReference type="ARBA" id="ARBA00022692"/>
    </source>
</evidence>
<dbReference type="InterPro" id="IPR037066">
    <property type="entry name" value="Plug_dom_sf"/>
</dbReference>
<dbReference type="EMBL" id="JACCCW010000002">
    <property type="protein sequence ID" value="NYF80174.1"/>
    <property type="molecule type" value="Genomic_DNA"/>
</dbReference>
<evidence type="ECO:0000313" key="16">
    <source>
        <dbReference type="Proteomes" id="UP000589520"/>
    </source>
</evidence>
<dbReference type="InterPro" id="IPR036942">
    <property type="entry name" value="Beta-barrel_TonB_sf"/>
</dbReference>
<evidence type="ECO:0000256" key="2">
    <source>
        <dbReference type="ARBA" id="ARBA00022448"/>
    </source>
</evidence>
<feature type="domain" description="TonB-dependent receptor-like beta-barrel" evidence="13">
    <location>
        <begin position="286"/>
        <end position="693"/>
    </location>
</feature>
<comment type="similarity">
    <text evidence="10 11">Belongs to the TonB-dependent receptor family.</text>
</comment>
<protein>
    <submittedName>
        <fullName evidence="15">Outer membrane receptor protein involved in Fe transport</fullName>
    </submittedName>
</protein>
<keyword evidence="16" id="KW-1185">Reference proteome</keyword>
<evidence type="ECO:0000259" key="14">
    <source>
        <dbReference type="Pfam" id="PF07715"/>
    </source>
</evidence>
<keyword evidence="5" id="KW-0732">Signal</keyword>
<name>A0A7Y9PI43_9BACT</name>
<dbReference type="InterPro" id="IPR008969">
    <property type="entry name" value="CarboxyPept-like_regulatory"/>
</dbReference>
<reference evidence="15 16" key="1">
    <citation type="submission" date="2020-07" db="EMBL/GenBank/DDBJ databases">
        <title>Genomic Encyclopedia of Type Strains, Phase IV (KMG-V): Genome sequencing to study the core and pangenomes of soil and plant-associated prokaryotes.</title>
        <authorList>
            <person name="Whitman W."/>
        </authorList>
    </citation>
    <scope>NUCLEOTIDE SEQUENCE [LARGE SCALE GENOMIC DNA]</scope>
    <source>
        <strain evidence="15 16">X4EP2</strain>
    </source>
</reference>
<evidence type="ECO:0000313" key="15">
    <source>
        <dbReference type="EMBL" id="NYF80174.1"/>
    </source>
</evidence>
<dbReference type="Pfam" id="PF00593">
    <property type="entry name" value="TonB_dep_Rec_b-barrel"/>
    <property type="match status" value="1"/>
</dbReference>
<feature type="region of interest" description="Disordered" evidence="12">
    <location>
        <begin position="1"/>
        <end position="22"/>
    </location>
</feature>
<dbReference type="InterPro" id="IPR012910">
    <property type="entry name" value="Plug_dom"/>
</dbReference>
<dbReference type="AlphaFoldDB" id="A0A7Y9PI43"/>
<proteinExistence type="inferred from homology"/>
<dbReference type="PROSITE" id="PS52016">
    <property type="entry name" value="TONB_DEPENDENT_REC_3"/>
    <property type="match status" value="1"/>
</dbReference>
<evidence type="ECO:0000256" key="9">
    <source>
        <dbReference type="ARBA" id="ARBA00023237"/>
    </source>
</evidence>
<comment type="caution">
    <text evidence="15">The sequence shown here is derived from an EMBL/GenBank/DDBJ whole genome shotgun (WGS) entry which is preliminary data.</text>
</comment>
<keyword evidence="9 10" id="KW-0998">Cell outer membrane</keyword>
<dbReference type="PANTHER" id="PTHR30069">
    <property type="entry name" value="TONB-DEPENDENT OUTER MEMBRANE RECEPTOR"/>
    <property type="match status" value="1"/>
</dbReference>
<evidence type="ECO:0000256" key="7">
    <source>
        <dbReference type="ARBA" id="ARBA00023136"/>
    </source>
</evidence>
<keyword evidence="2 10" id="KW-0813">Transport</keyword>
<organism evidence="15 16">
    <name type="scientific">Granulicella arctica</name>
    <dbReference type="NCBI Taxonomy" id="940613"/>
    <lineage>
        <taxon>Bacteria</taxon>
        <taxon>Pseudomonadati</taxon>
        <taxon>Acidobacteriota</taxon>
        <taxon>Terriglobia</taxon>
        <taxon>Terriglobales</taxon>
        <taxon>Acidobacteriaceae</taxon>
        <taxon>Granulicella</taxon>
    </lineage>
</organism>
<dbReference type="Pfam" id="PF07715">
    <property type="entry name" value="Plug"/>
    <property type="match status" value="1"/>
</dbReference>
<dbReference type="RefSeq" id="WP_179491379.1">
    <property type="nucleotide sequence ID" value="NZ_JACCCW010000002.1"/>
</dbReference>
<dbReference type="GO" id="GO:0044718">
    <property type="term" value="P:siderophore transmembrane transport"/>
    <property type="evidence" value="ECO:0007669"/>
    <property type="project" value="TreeGrafter"/>
</dbReference>
<evidence type="ECO:0000256" key="3">
    <source>
        <dbReference type="ARBA" id="ARBA00022452"/>
    </source>
</evidence>
<evidence type="ECO:0000256" key="12">
    <source>
        <dbReference type="SAM" id="MobiDB-lite"/>
    </source>
</evidence>